<evidence type="ECO:0000259" key="2">
    <source>
        <dbReference type="Pfam" id="PF02520"/>
    </source>
</evidence>
<dbReference type="WBParaSite" id="SPAL_0001434100.1">
    <property type="protein sequence ID" value="SPAL_0001434100.1"/>
    <property type="gene ID" value="SPAL_0001434100"/>
</dbReference>
<name>A0A0N5C8V6_STREA</name>
<dbReference type="Gene3D" id="1.20.120.1100">
    <property type="match status" value="1"/>
</dbReference>
<protein>
    <submittedName>
        <fullName evidence="4">DUF148 domain-containing protein</fullName>
    </submittedName>
</protein>
<feature type="domain" description="SXP/RAL-2 family protein Ani s 5-like cation-binding" evidence="2">
    <location>
        <begin position="62"/>
        <end position="157"/>
    </location>
</feature>
<reference evidence="4" key="1">
    <citation type="submission" date="2017-02" db="UniProtKB">
        <authorList>
            <consortium name="WormBaseParasite"/>
        </authorList>
    </citation>
    <scope>IDENTIFICATION</scope>
</reference>
<proteinExistence type="predicted"/>
<dbReference type="STRING" id="174720.A0A0N5C8V6"/>
<dbReference type="Proteomes" id="UP000046392">
    <property type="component" value="Unplaced"/>
</dbReference>
<keyword evidence="1" id="KW-0732">Signal</keyword>
<evidence type="ECO:0000313" key="4">
    <source>
        <dbReference type="WBParaSite" id="SPAL_0001434100.1"/>
    </source>
</evidence>
<dbReference type="AlphaFoldDB" id="A0A0N5C8V6"/>
<evidence type="ECO:0000313" key="3">
    <source>
        <dbReference type="Proteomes" id="UP000046392"/>
    </source>
</evidence>
<dbReference type="InterPro" id="IPR003677">
    <property type="entry name" value="ANIS5_cation-bd"/>
</dbReference>
<dbReference type="InterPro" id="IPR052823">
    <property type="entry name" value="SXP/RAL-2_related"/>
</dbReference>
<sequence length="201" mass="21841">MFSISKSIALSFLLFGVSFCQSEMPPGSGGGPWSAGGPGMAGEMGMHHMLPFLAGASQEDIKAFMDIMKNPSLSKTEAQTAEDAWASTKNETVQSLYNEFKNNKETKMQEMKNTIQEKSSSLSDSAKQIVNNLLSLMDNMSITKSDEYTQAKAIMDAASDADKEAIKSAFPNMRQKMEHLMGHGMMDQSGMTGSSNNIPQN</sequence>
<accession>A0A0N5C8V6</accession>
<keyword evidence="3" id="KW-1185">Reference proteome</keyword>
<dbReference type="PANTHER" id="PTHR21593">
    <property type="entry name" value="PRION-LIKE- Q/N-RICH -DOMAIN-BEARING PROTEIN PROTEIN"/>
    <property type="match status" value="1"/>
</dbReference>
<dbReference type="Pfam" id="PF02520">
    <property type="entry name" value="ANIS5_cation-bd"/>
    <property type="match status" value="1"/>
</dbReference>
<feature type="signal peptide" evidence="1">
    <location>
        <begin position="1"/>
        <end position="22"/>
    </location>
</feature>
<dbReference type="PANTHER" id="PTHR21593:SF36">
    <property type="entry name" value="DUF148 DOMAIN-CONTAINING PROTEIN-RELATED"/>
    <property type="match status" value="1"/>
</dbReference>
<organism evidence="3 4">
    <name type="scientific">Strongyloides papillosus</name>
    <name type="common">Intestinal threadworm</name>
    <dbReference type="NCBI Taxonomy" id="174720"/>
    <lineage>
        <taxon>Eukaryota</taxon>
        <taxon>Metazoa</taxon>
        <taxon>Ecdysozoa</taxon>
        <taxon>Nematoda</taxon>
        <taxon>Chromadorea</taxon>
        <taxon>Rhabditida</taxon>
        <taxon>Tylenchina</taxon>
        <taxon>Panagrolaimomorpha</taxon>
        <taxon>Strongyloidoidea</taxon>
        <taxon>Strongyloididae</taxon>
        <taxon>Strongyloides</taxon>
    </lineage>
</organism>
<evidence type="ECO:0000256" key="1">
    <source>
        <dbReference type="SAM" id="SignalP"/>
    </source>
</evidence>
<feature type="chain" id="PRO_5005895557" evidence="1">
    <location>
        <begin position="23"/>
        <end position="201"/>
    </location>
</feature>